<organism evidence="1">
    <name type="scientific">Picea sitchensis</name>
    <name type="common">Sitka spruce</name>
    <name type="synonym">Pinus sitchensis</name>
    <dbReference type="NCBI Taxonomy" id="3332"/>
    <lineage>
        <taxon>Eukaryota</taxon>
        <taxon>Viridiplantae</taxon>
        <taxon>Streptophyta</taxon>
        <taxon>Embryophyta</taxon>
        <taxon>Tracheophyta</taxon>
        <taxon>Spermatophyta</taxon>
        <taxon>Pinopsida</taxon>
        <taxon>Pinidae</taxon>
        <taxon>Conifers I</taxon>
        <taxon>Pinales</taxon>
        <taxon>Pinaceae</taxon>
        <taxon>Picea</taxon>
    </lineage>
</organism>
<name>A0A6B9XQH8_PICSI</name>
<accession>A0A6B9XQH8</accession>
<sequence length="65" mass="7359">MNGFLRGAGSINSYITTIFHNQSYIPICPQRNGFLKARLQGRGWRLFPTEDTISHGYVGPSFLKK</sequence>
<proteinExistence type="predicted"/>
<dbReference type="AlphaFoldDB" id="A0A6B9XQH8"/>
<evidence type="ECO:0000313" key="1">
    <source>
        <dbReference type="EMBL" id="QHR89819.1"/>
    </source>
</evidence>
<geneLocation type="mitochondrion" evidence="1"/>
<dbReference type="EMBL" id="MK697699">
    <property type="protein sequence ID" value="QHR89819.1"/>
    <property type="molecule type" value="Genomic_DNA"/>
</dbReference>
<protein>
    <submittedName>
        <fullName evidence="1">Uncharacterized protein</fullName>
    </submittedName>
</protein>
<reference evidence="1" key="1">
    <citation type="submission" date="2019-03" db="EMBL/GenBank/DDBJ databases">
        <title>Largest Complete Mitochondrial Genome of a Gymnosperm, Sitka Spruce (Picea sitchensis), Indicates Complex Physical Structure.</title>
        <authorList>
            <person name="Jackman S.D."/>
            <person name="Coombe L."/>
            <person name="Warren R."/>
            <person name="Kirk H."/>
            <person name="Trinh E."/>
            <person name="McLeod T."/>
            <person name="Pleasance S."/>
            <person name="Pandoh P."/>
            <person name="Zhao Y."/>
            <person name="Coope R."/>
            <person name="Bousquet J."/>
            <person name="Bohlmann J.C."/>
            <person name="Jones S.J.M."/>
            <person name="Birol I."/>
        </authorList>
    </citation>
    <scope>NUCLEOTIDE SEQUENCE</scope>
    <source>
        <strain evidence="1">Q903</strain>
    </source>
</reference>
<gene>
    <name evidence="1" type="primary">orf03864</name>
    <name evidence="1" type="ORF">Q903MT_gene3841</name>
</gene>
<keyword evidence="1" id="KW-0496">Mitochondrion</keyword>